<dbReference type="EMBL" id="ABVL01000035">
    <property type="protein sequence ID" value="EDY16325.1"/>
    <property type="molecule type" value="Genomic_DNA"/>
</dbReference>
<dbReference type="InterPro" id="IPR006710">
    <property type="entry name" value="Glyco_hydro_43"/>
</dbReference>
<evidence type="ECO:0000256" key="4">
    <source>
        <dbReference type="RuleBase" id="RU361187"/>
    </source>
</evidence>
<dbReference type="InterPro" id="IPR023296">
    <property type="entry name" value="Glyco_hydro_beta-prop_sf"/>
</dbReference>
<proteinExistence type="inferred from homology"/>
<evidence type="ECO:0000256" key="3">
    <source>
        <dbReference type="ARBA" id="ARBA00023295"/>
    </source>
</evidence>
<protein>
    <recommendedName>
        <fullName evidence="7">Glycosyl hydrolase family 32 domain protein</fullName>
    </recommendedName>
</protein>
<accession>B4DB47</accession>
<keyword evidence="2 4" id="KW-0378">Hydrolase</keyword>
<keyword evidence="6" id="KW-1185">Reference proteome</keyword>
<dbReference type="InterPro" id="IPR006311">
    <property type="entry name" value="TAT_signal"/>
</dbReference>
<gene>
    <name evidence="5" type="ORF">CfE428DRAFT_6138</name>
</gene>
<evidence type="ECO:0000256" key="1">
    <source>
        <dbReference type="ARBA" id="ARBA00009865"/>
    </source>
</evidence>
<evidence type="ECO:0000313" key="5">
    <source>
        <dbReference type="EMBL" id="EDY16325.1"/>
    </source>
</evidence>
<reference evidence="5 6" key="1">
    <citation type="journal article" date="2011" name="J. Bacteriol.">
        <title>Genome sequence of Chthoniobacter flavus Ellin428, an aerobic heterotrophic soil bacterium.</title>
        <authorList>
            <person name="Kant R."/>
            <person name="van Passel M.W."/>
            <person name="Palva A."/>
            <person name="Lucas S."/>
            <person name="Lapidus A."/>
            <person name="Glavina Del Rio T."/>
            <person name="Dalin E."/>
            <person name="Tice H."/>
            <person name="Bruce D."/>
            <person name="Goodwin L."/>
            <person name="Pitluck S."/>
            <person name="Larimer F.W."/>
            <person name="Land M.L."/>
            <person name="Hauser L."/>
            <person name="Sangwan P."/>
            <person name="de Vos W.M."/>
            <person name="Janssen P.H."/>
            <person name="Smidt H."/>
        </authorList>
    </citation>
    <scope>NUCLEOTIDE SEQUENCE [LARGE SCALE GENOMIC DNA]</scope>
    <source>
        <strain evidence="5 6">Ellin428</strain>
    </source>
</reference>
<dbReference type="GO" id="GO:0005975">
    <property type="term" value="P:carbohydrate metabolic process"/>
    <property type="evidence" value="ECO:0007669"/>
    <property type="project" value="InterPro"/>
</dbReference>
<dbReference type="STRING" id="497964.CfE428DRAFT_6138"/>
<comment type="similarity">
    <text evidence="1 4">Belongs to the glycosyl hydrolase 43 family.</text>
</comment>
<evidence type="ECO:0000313" key="6">
    <source>
        <dbReference type="Proteomes" id="UP000005824"/>
    </source>
</evidence>
<dbReference type="Proteomes" id="UP000005824">
    <property type="component" value="Unassembled WGS sequence"/>
</dbReference>
<comment type="caution">
    <text evidence="5">The sequence shown here is derived from an EMBL/GenBank/DDBJ whole genome shotgun (WGS) entry which is preliminary data.</text>
</comment>
<dbReference type="eggNOG" id="COG2152">
    <property type="taxonomic scope" value="Bacteria"/>
</dbReference>
<dbReference type="GO" id="GO:0004553">
    <property type="term" value="F:hydrolase activity, hydrolyzing O-glycosyl compounds"/>
    <property type="evidence" value="ECO:0007669"/>
    <property type="project" value="InterPro"/>
</dbReference>
<organism evidence="5 6">
    <name type="scientific">Chthoniobacter flavus Ellin428</name>
    <dbReference type="NCBI Taxonomy" id="497964"/>
    <lineage>
        <taxon>Bacteria</taxon>
        <taxon>Pseudomonadati</taxon>
        <taxon>Verrucomicrobiota</taxon>
        <taxon>Spartobacteria</taxon>
        <taxon>Chthoniobacterales</taxon>
        <taxon>Chthoniobacteraceae</taxon>
        <taxon>Chthoniobacter</taxon>
    </lineage>
</organism>
<name>B4DB47_9BACT</name>
<sequence length="333" mass="37228">MKMTLPLSRRTWLKGSLLSLAAAGAQRRGLFAAEPANSIRNPPVPRVADRFVHIYKPAADVYTLPTVTTKPADGGFTYTQGARYPDWRTNDHTFIQGPDRRWHCFGITKPWMSGDNGHAGEGLCFHAIAPEGTFAQALQFQSWRDLSKIDVAGCGWAPTSIRIGDEYSLIGSRLGRATSTDLLKWTDQGQLDIRGGNRDPQVQFLNGTYYLVRCDGNGVDLVTSKDFIHWSEPKVIYRPRQATWQTESPSLIAYGGLFYLFWTLWDTADPTTGGYCPRSFVICSESPDDFHDRPVLAEFTVHAPEIIQADGQWFMSTAEHPNRGISVAPLVWE</sequence>
<dbReference type="Pfam" id="PF04616">
    <property type="entry name" value="Glyco_hydro_43"/>
    <property type="match status" value="1"/>
</dbReference>
<keyword evidence="3 4" id="KW-0326">Glycosidase</keyword>
<dbReference type="Gene3D" id="2.115.10.20">
    <property type="entry name" value="Glycosyl hydrolase domain, family 43"/>
    <property type="match status" value="1"/>
</dbReference>
<dbReference type="PROSITE" id="PS51318">
    <property type="entry name" value="TAT"/>
    <property type="match status" value="1"/>
</dbReference>
<dbReference type="AlphaFoldDB" id="B4DB47"/>
<evidence type="ECO:0000256" key="2">
    <source>
        <dbReference type="ARBA" id="ARBA00022801"/>
    </source>
</evidence>
<dbReference type="InParanoid" id="B4DB47"/>
<dbReference type="SUPFAM" id="SSF75005">
    <property type="entry name" value="Arabinanase/levansucrase/invertase"/>
    <property type="match status" value="1"/>
</dbReference>
<evidence type="ECO:0008006" key="7">
    <source>
        <dbReference type="Google" id="ProtNLM"/>
    </source>
</evidence>